<comment type="caution">
    <text evidence="1">The sequence shown here is derived from an EMBL/GenBank/DDBJ whole genome shotgun (WGS) entry which is preliminary data.</text>
</comment>
<sequence>MAERHIALDLPCGVFYDLSNLVLDLNGTLTVDGRMIEGVPDRLKQLTQILNVHILTADTNQTLDRIAPELTGHMDITLHALESGRGDIQKLAYIERLGREKTVAIGNGCNDALMLREAAFGICVIGPEGASTKAIQASRVVFLNILDALDIFLKPHRMIATMRK</sequence>
<accession>A0A6N9TQC0</accession>
<dbReference type="Proteomes" id="UP000469346">
    <property type="component" value="Unassembled WGS sequence"/>
</dbReference>
<reference evidence="1 2" key="1">
    <citation type="submission" date="2020-02" db="EMBL/GenBank/DDBJ databases">
        <title>Comparative genomics of sulfur disproportionating microorganisms.</title>
        <authorList>
            <person name="Ward L.M."/>
            <person name="Bertran E."/>
            <person name="Johnston D.T."/>
        </authorList>
    </citation>
    <scope>NUCLEOTIDE SEQUENCE [LARGE SCALE GENOMIC DNA]</scope>
    <source>
        <strain evidence="1 2">DSM 100025</strain>
    </source>
</reference>
<dbReference type="AlphaFoldDB" id="A0A6N9TQC0"/>
<evidence type="ECO:0000313" key="2">
    <source>
        <dbReference type="Proteomes" id="UP000469346"/>
    </source>
</evidence>
<dbReference type="SUPFAM" id="SSF56784">
    <property type="entry name" value="HAD-like"/>
    <property type="match status" value="1"/>
</dbReference>
<keyword evidence="1" id="KW-0378">Hydrolase</keyword>
<dbReference type="RefSeq" id="WP_163298786.1">
    <property type="nucleotide sequence ID" value="NZ_JAAGRR010000073.1"/>
</dbReference>
<dbReference type="InterPro" id="IPR036412">
    <property type="entry name" value="HAD-like_sf"/>
</dbReference>
<name>A0A6N9TQC0_DISTH</name>
<dbReference type="Pfam" id="PF00702">
    <property type="entry name" value="Hydrolase"/>
    <property type="match status" value="1"/>
</dbReference>
<dbReference type="InterPro" id="IPR023214">
    <property type="entry name" value="HAD_sf"/>
</dbReference>
<protein>
    <submittedName>
        <fullName evidence="1">HAD family hydrolase</fullName>
    </submittedName>
</protein>
<dbReference type="GO" id="GO:0016787">
    <property type="term" value="F:hydrolase activity"/>
    <property type="evidence" value="ECO:0007669"/>
    <property type="project" value="UniProtKB-KW"/>
</dbReference>
<proteinExistence type="predicted"/>
<dbReference type="EMBL" id="JAAGRR010000073">
    <property type="protein sequence ID" value="NDY42650.1"/>
    <property type="molecule type" value="Genomic_DNA"/>
</dbReference>
<evidence type="ECO:0000313" key="1">
    <source>
        <dbReference type="EMBL" id="NDY42650.1"/>
    </source>
</evidence>
<keyword evidence="2" id="KW-1185">Reference proteome</keyword>
<organism evidence="1 2">
    <name type="scientific">Dissulfurirhabdus thermomarina</name>
    <dbReference type="NCBI Taxonomy" id="1765737"/>
    <lineage>
        <taxon>Bacteria</taxon>
        <taxon>Deltaproteobacteria</taxon>
        <taxon>Dissulfurirhabdaceae</taxon>
        <taxon>Dissulfurirhabdus</taxon>
    </lineage>
</organism>
<dbReference type="Gene3D" id="3.40.50.1000">
    <property type="entry name" value="HAD superfamily/HAD-like"/>
    <property type="match status" value="1"/>
</dbReference>
<gene>
    <name evidence="1" type="ORF">G3N55_07325</name>
</gene>